<organism evidence="8 9">
    <name type="scientific">Microbotryum saponariae</name>
    <dbReference type="NCBI Taxonomy" id="289078"/>
    <lineage>
        <taxon>Eukaryota</taxon>
        <taxon>Fungi</taxon>
        <taxon>Dikarya</taxon>
        <taxon>Basidiomycota</taxon>
        <taxon>Pucciniomycotina</taxon>
        <taxon>Microbotryomycetes</taxon>
        <taxon>Microbotryales</taxon>
        <taxon>Microbotryaceae</taxon>
        <taxon>Microbotryum</taxon>
    </lineage>
</organism>
<feature type="region of interest" description="Disordered" evidence="6">
    <location>
        <begin position="1"/>
        <end position="58"/>
    </location>
</feature>
<dbReference type="Gene3D" id="2.130.10.10">
    <property type="entry name" value="YVTN repeat-like/Quinoprotein amine dehydrogenase"/>
    <property type="match status" value="1"/>
</dbReference>
<feature type="compositionally biased region" description="Low complexity" evidence="6">
    <location>
        <begin position="357"/>
        <end position="382"/>
    </location>
</feature>
<dbReference type="SUPFAM" id="SSF75011">
    <property type="entry name" value="3-carboxy-cis,cis-mucoante lactonizing enzyme"/>
    <property type="match status" value="1"/>
</dbReference>
<evidence type="ECO:0000256" key="2">
    <source>
        <dbReference type="ARBA" id="ARBA00022574"/>
    </source>
</evidence>
<evidence type="ECO:0000313" key="9">
    <source>
        <dbReference type="Proteomes" id="UP000249723"/>
    </source>
</evidence>
<keyword evidence="2 5" id="KW-0853">WD repeat</keyword>
<dbReference type="EMBL" id="FMWP01000127">
    <property type="protein sequence ID" value="SDA03306.1"/>
    <property type="molecule type" value="Genomic_DNA"/>
</dbReference>
<feature type="compositionally biased region" description="Low complexity" evidence="6">
    <location>
        <begin position="1"/>
        <end position="46"/>
    </location>
</feature>
<feature type="domain" description="Anaphase-promoting complex subunit 4-like WD40" evidence="7">
    <location>
        <begin position="554"/>
        <end position="621"/>
    </location>
</feature>
<evidence type="ECO:0000256" key="6">
    <source>
        <dbReference type="SAM" id="MobiDB-lite"/>
    </source>
</evidence>
<dbReference type="SMART" id="SM00320">
    <property type="entry name" value="WD40"/>
    <property type="match status" value="8"/>
</dbReference>
<dbReference type="PROSITE" id="PS50082">
    <property type="entry name" value="WD_REPEATS_2"/>
    <property type="match status" value="6"/>
</dbReference>
<feature type="compositionally biased region" description="Low complexity" evidence="6">
    <location>
        <begin position="304"/>
        <end position="317"/>
    </location>
</feature>
<dbReference type="GO" id="GO:0003714">
    <property type="term" value="F:transcription corepressor activity"/>
    <property type="evidence" value="ECO:0007669"/>
    <property type="project" value="InterPro"/>
</dbReference>
<protein>
    <submittedName>
        <fullName evidence="8">BZ3500_MvSof-1268-A1-R1_Chr7-1g09368 protein</fullName>
    </submittedName>
</protein>
<feature type="compositionally biased region" description="Basic and acidic residues" evidence="6">
    <location>
        <begin position="383"/>
        <end position="407"/>
    </location>
</feature>
<dbReference type="SUPFAM" id="SSF50978">
    <property type="entry name" value="WD40 repeat-like"/>
    <property type="match status" value="1"/>
</dbReference>
<evidence type="ECO:0000259" key="7">
    <source>
        <dbReference type="Pfam" id="PF12894"/>
    </source>
</evidence>
<dbReference type="PANTHER" id="PTHR22846:SF2">
    <property type="entry name" value="F-BOX-LIKE_WD REPEAT-CONTAINING PROTEIN EBI"/>
    <property type="match status" value="1"/>
</dbReference>
<feature type="repeat" description="WD" evidence="5">
    <location>
        <begin position="715"/>
        <end position="760"/>
    </location>
</feature>
<evidence type="ECO:0000256" key="3">
    <source>
        <dbReference type="ARBA" id="ARBA00022737"/>
    </source>
</evidence>
<feature type="compositionally biased region" description="Basic and acidic residues" evidence="6">
    <location>
        <begin position="261"/>
        <end position="274"/>
    </location>
</feature>
<dbReference type="STRING" id="289078.A0A2X0KY01"/>
<evidence type="ECO:0000256" key="5">
    <source>
        <dbReference type="PROSITE-ProRule" id="PRU00221"/>
    </source>
</evidence>
<dbReference type="PROSITE" id="PS00678">
    <property type="entry name" value="WD_REPEATS_1"/>
    <property type="match status" value="2"/>
</dbReference>
<dbReference type="InterPro" id="IPR020472">
    <property type="entry name" value="WD40_PAC1"/>
</dbReference>
<dbReference type="Proteomes" id="UP000249723">
    <property type="component" value="Unassembled WGS sequence"/>
</dbReference>
<gene>
    <name evidence="8" type="ORF">BZ3500_MVSOF-1268-A1-R1_CHR7-1G09368</name>
</gene>
<reference evidence="9" key="1">
    <citation type="submission" date="2016-10" db="EMBL/GenBank/DDBJ databases">
        <authorList>
            <person name="Jeantristanb JTB J.-T."/>
            <person name="Ricardo R."/>
        </authorList>
    </citation>
    <scope>NUCLEOTIDE SEQUENCE [LARGE SCALE GENOMIC DNA]</scope>
</reference>
<feature type="compositionally biased region" description="Low complexity" evidence="6">
    <location>
        <begin position="183"/>
        <end position="235"/>
    </location>
</feature>
<feature type="compositionally biased region" description="Basic and acidic residues" evidence="6">
    <location>
        <begin position="237"/>
        <end position="248"/>
    </location>
</feature>
<feature type="repeat" description="WD" evidence="5">
    <location>
        <begin position="531"/>
        <end position="555"/>
    </location>
</feature>
<accession>A0A2X0KY01</accession>
<proteinExistence type="predicted"/>
<evidence type="ECO:0000256" key="1">
    <source>
        <dbReference type="ARBA" id="ARBA00004123"/>
    </source>
</evidence>
<dbReference type="InterPro" id="IPR045183">
    <property type="entry name" value="Ebi-like"/>
</dbReference>
<keyword evidence="9" id="KW-1185">Reference proteome</keyword>
<dbReference type="InterPro" id="IPR015943">
    <property type="entry name" value="WD40/YVTN_repeat-like_dom_sf"/>
</dbReference>
<dbReference type="Gene3D" id="1.20.960.30">
    <property type="match status" value="1"/>
</dbReference>
<keyword evidence="3" id="KW-0677">Repeat</keyword>
<dbReference type="GO" id="GO:0034967">
    <property type="term" value="C:Set3 complex"/>
    <property type="evidence" value="ECO:0007669"/>
    <property type="project" value="TreeGrafter"/>
</dbReference>
<name>A0A2X0KY01_9BASI</name>
<feature type="compositionally biased region" description="Polar residues" evidence="6">
    <location>
        <begin position="322"/>
        <end position="346"/>
    </location>
</feature>
<dbReference type="InterPro" id="IPR001680">
    <property type="entry name" value="WD40_rpt"/>
</dbReference>
<dbReference type="InterPro" id="IPR019775">
    <property type="entry name" value="WD40_repeat_CS"/>
</dbReference>
<evidence type="ECO:0000256" key="4">
    <source>
        <dbReference type="ARBA" id="ARBA00023242"/>
    </source>
</evidence>
<dbReference type="PANTHER" id="PTHR22846">
    <property type="entry name" value="WD40 REPEAT PROTEIN"/>
    <property type="match status" value="1"/>
</dbReference>
<dbReference type="Pfam" id="PF12894">
    <property type="entry name" value="ANAPC4_WD40"/>
    <property type="match status" value="1"/>
</dbReference>
<dbReference type="PRINTS" id="PR00320">
    <property type="entry name" value="GPROTEINBRPT"/>
</dbReference>
<dbReference type="CDD" id="cd00200">
    <property type="entry name" value="WD40"/>
    <property type="match status" value="1"/>
</dbReference>
<dbReference type="GO" id="GO:0006357">
    <property type="term" value="P:regulation of transcription by RNA polymerase II"/>
    <property type="evidence" value="ECO:0007669"/>
    <property type="project" value="TreeGrafter"/>
</dbReference>
<feature type="region of interest" description="Disordered" evidence="6">
    <location>
        <begin position="838"/>
        <end position="858"/>
    </location>
</feature>
<comment type="subcellular location">
    <subcellularLocation>
        <location evidence="1">Nucleus</location>
    </subcellularLocation>
</comment>
<evidence type="ECO:0000313" key="8">
    <source>
        <dbReference type="EMBL" id="SDA03306.1"/>
    </source>
</evidence>
<feature type="region of interest" description="Disordered" evidence="6">
    <location>
        <begin position="172"/>
        <end position="444"/>
    </location>
</feature>
<dbReference type="InterPro" id="IPR024977">
    <property type="entry name" value="Apc4-like_WD40_dom"/>
</dbReference>
<dbReference type="OrthoDB" id="10264639at2759"/>
<dbReference type="AlphaFoldDB" id="A0A2X0KY01"/>
<feature type="repeat" description="WD" evidence="5">
    <location>
        <begin position="565"/>
        <end position="606"/>
    </location>
</feature>
<feature type="repeat" description="WD" evidence="5">
    <location>
        <begin position="648"/>
        <end position="683"/>
    </location>
</feature>
<keyword evidence="4" id="KW-0539">Nucleus</keyword>
<dbReference type="PROSITE" id="PS50294">
    <property type="entry name" value="WD_REPEATS_REGION"/>
    <property type="match status" value="5"/>
</dbReference>
<feature type="repeat" description="WD" evidence="5">
    <location>
        <begin position="472"/>
        <end position="507"/>
    </location>
</feature>
<sequence length="858" mass="90759">MGDAASTTSMPPPTAGTTTATAHPTSKAIAAGATPTTTTTTTTTTTAVHEQSPEAPHPHAMMTSDEVDALVHSYLQESAPWDRRCYTHTAFSLMHESSLAGPTSSSSSAASTPINGRKNALNAVLDHSIPPGHLVRILQKGLLYLEAEARYRGDPKELSPRLIGYTIPNTMPLPPLPRVVHKQPSPTLPTATTTAASAAQSTSTPSTSSAVPPQQPSEPSAAAAAPRASTQATSSNKSEKAKGKEKELSASSTSNLNGKRKGSDRDFVSSEVGKRPKMTASDGSSKRGPKANGAHADDAMEVDAASPAAPTTTTATTKKNGHSASSTPRSVSPNVQRKPKSIQTSADGVANPKKRPTSMSSTGAGSASVTSTPTSPSDTTTPSDRRASLPDGEKRSHAELVKIKAEDGSALDDSNDKKKKKRGAKPSNGPPHKPSSSDSAEVFPTVDTSRALKWSAEKGPVRLLQGHTIAKIQACAWNPKVPSLLATGATDSTCRIWDVPSTRASSSSQHRDVLKDNITLKHSSAQRRVDVGAIAWDPSGSLLATGSEDGIARIWTASGDLHLVLSMHQRAILSLQWNRLGTMLLTGSIDGTVCLWEISSGKVKQQWATHADSVLHLDWNDDQTFASASSDKTIHLFNVARITPVYRFKGHRDDVNYVKFSPCGTLLASVSDDYSLRLWSLRNIPGFQIEESKAAVDRDEEHLIDSEDNGGQLVLDGHTADVHALAWSPSATARPRLVASASFDNTARLWDADAGVCLHTFAFHSDWLYSIAFSPNGAFLATGSNDGKLLVWRVKDRSLHLEYTHTGPVYELAWKANGKQIAVCGKSHDVGVIDFDESKGGEGGAAAAGKDANPPSST</sequence>
<feature type="repeat" description="WD" evidence="5">
    <location>
        <begin position="761"/>
        <end position="802"/>
    </location>
</feature>
<dbReference type="Pfam" id="PF00400">
    <property type="entry name" value="WD40"/>
    <property type="match status" value="4"/>
</dbReference>
<dbReference type="InterPro" id="IPR036322">
    <property type="entry name" value="WD40_repeat_dom_sf"/>
</dbReference>